<dbReference type="InterPro" id="IPR000073">
    <property type="entry name" value="AB_hydrolase_1"/>
</dbReference>
<dbReference type="GO" id="GO:0016020">
    <property type="term" value="C:membrane"/>
    <property type="evidence" value="ECO:0007669"/>
    <property type="project" value="TreeGrafter"/>
</dbReference>
<gene>
    <name evidence="2" type="ORF">EAH73_14810</name>
</gene>
<feature type="domain" description="AB hydrolase-1" evidence="1">
    <location>
        <begin position="56"/>
        <end position="155"/>
    </location>
</feature>
<organism evidence="2 3">
    <name type="scientific">Hymenobacter nivis</name>
    <dbReference type="NCBI Taxonomy" id="1850093"/>
    <lineage>
        <taxon>Bacteria</taxon>
        <taxon>Pseudomonadati</taxon>
        <taxon>Bacteroidota</taxon>
        <taxon>Cytophagia</taxon>
        <taxon>Cytophagales</taxon>
        <taxon>Hymenobacteraceae</taxon>
        <taxon>Hymenobacter</taxon>
    </lineage>
</organism>
<dbReference type="OrthoDB" id="9799612at2"/>
<keyword evidence="2" id="KW-0378">Hydrolase</keyword>
<dbReference type="InterPro" id="IPR050266">
    <property type="entry name" value="AB_hydrolase_sf"/>
</dbReference>
<accession>A0A502GTZ6</accession>
<dbReference type="Gene3D" id="3.40.50.1820">
    <property type="entry name" value="alpha/beta hydrolase"/>
    <property type="match status" value="1"/>
</dbReference>
<sequence length="286" mass="30362">MRFPLIAVWIGLWTLVFGARPGFAQAPSTPPKAAAGAYFTTFDGLKIYYEVQGQGPPVLLLHGFTGTLDGWRGTPLCTELLAQGRQVVALDLRGNGRSAKPGALAGYEHDAEARDVMGLATALGFAHYQVVGYSRGSIIAARLLVLDPRVTAAVLGGMGEDFTDPQWPRRIAFYKALSGEGANPEFAGFLQSVQTRGLDRQALAWQQQAQPSTSPAALAKIRVPVLVISGAADNDCGSAEALAQLLPAATARRVPGTHDTTLKSAQFAHEVASFLQQHNQKTAVAK</sequence>
<dbReference type="InterPro" id="IPR029058">
    <property type="entry name" value="AB_hydrolase_fold"/>
</dbReference>
<dbReference type="Proteomes" id="UP000317646">
    <property type="component" value="Unassembled WGS sequence"/>
</dbReference>
<proteinExistence type="predicted"/>
<reference evidence="2 3" key="1">
    <citation type="journal article" date="2019" name="Environ. Microbiol.">
        <title>Species interactions and distinct microbial communities in high Arctic permafrost affected cryosols are associated with the CH4 and CO2 gas fluxes.</title>
        <authorList>
            <person name="Altshuler I."/>
            <person name="Hamel J."/>
            <person name="Turney S."/>
            <person name="Magnuson E."/>
            <person name="Levesque R."/>
            <person name="Greer C."/>
            <person name="Whyte L.G."/>
        </authorList>
    </citation>
    <scope>NUCLEOTIDE SEQUENCE [LARGE SCALE GENOMIC DNA]</scope>
    <source>
        <strain evidence="2 3">S9.2P</strain>
    </source>
</reference>
<name>A0A502GTZ6_9BACT</name>
<dbReference type="GO" id="GO:0046464">
    <property type="term" value="P:acylglycerol catabolic process"/>
    <property type="evidence" value="ECO:0007669"/>
    <property type="project" value="TreeGrafter"/>
</dbReference>
<dbReference type="GO" id="GO:0047372">
    <property type="term" value="F:monoacylglycerol lipase activity"/>
    <property type="evidence" value="ECO:0007669"/>
    <property type="project" value="TreeGrafter"/>
</dbReference>
<dbReference type="SUPFAM" id="SSF53474">
    <property type="entry name" value="alpha/beta-Hydrolases"/>
    <property type="match status" value="1"/>
</dbReference>
<protein>
    <submittedName>
        <fullName evidence="2">Alpha/beta hydrolase</fullName>
    </submittedName>
</protein>
<dbReference type="PANTHER" id="PTHR43798">
    <property type="entry name" value="MONOACYLGLYCEROL LIPASE"/>
    <property type="match status" value="1"/>
</dbReference>
<dbReference type="AlphaFoldDB" id="A0A502GTZ6"/>
<evidence type="ECO:0000313" key="2">
    <source>
        <dbReference type="EMBL" id="TPG64446.1"/>
    </source>
</evidence>
<comment type="caution">
    <text evidence="2">The sequence shown here is derived from an EMBL/GenBank/DDBJ whole genome shotgun (WGS) entry which is preliminary data.</text>
</comment>
<evidence type="ECO:0000259" key="1">
    <source>
        <dbReference type="Pfam" id="PF00561"/>
    </source>
</evidence>
<keyword evidence="3" id="KW-1185">Reference proteome</keyword>
<evidence type="ECO:0000313" key="3">
    <source>
        <dbReference type="Proteomes" id="UP000317646"/>
    </source>
</evidence>
<dbReference type="RefSeq" id="WP_140467912.1">
    <property type="nucleotide sequence ID" value="NZ_RCYZ01000006.1"/>
</dbReference>
<dbReference type="EMBL" id="RCYZ01000006">
    <property type="protein sequence ID" value="TPG64446.1"/>
    <property type="molecule type" value="Genomic_DNA"/>
</dbReference>
<dbReference type="PANTHER" id="PTHR43798:SF5">
    <property type="entry name" value="MONOACYLGLYCEROL LIPASE ABHD6"/>
    <property type="match status" value="1"/>
</dbReference>
<dbReference type="Pfam" id="PF00561">
    <property type="entry name" value="Abhydrolase_1"/>
    <property type="match status" value="1"/>
</dbReference>